<evidence type="ECO:0000256" key="2">
    <source>
        <dbReference type="SAM" id="Phobius"/>
    </source>
</evidence>
<feature type="domain" description="TPM" evidence="3">
    <location>
        <begin position="58"/>
        <end position="182"/>
    </location>
</feature>
<dbReference type="PANTHER" id="PTHR30373:SF2">
    <property type="entry name" value="UPF0603 PROTEIN YGCG"/>
    <property type="match status" value="1"/>
</dbReference>
<feature type="region of interest" description="Disordered" evidence="1">
    <location>
        <begin position="353"/>
        <end position="379"/>
    </location>
</feature>
<dbReference type="Proteomes" id="UP000239590">
    <property type="component" value="Unassembled WGS sequence"/>
</dbReference>
<dbReference type="InterPro" id="IPR007621">
    <property type="entry name" value="TPM_dom"/>
</dbReference>
<dbReference type="EMBL" id="PTRA01000002">
    <property type="protein sequence ID" value="PQA56866.1"/>
    <property type="molecule type" value="Genomic_DNA"/>
</dbReference>
<feature type="region of interest" description="Disordered" evidence="1">
    <location>
        <begin position="474"/>
        <end position="511"/>
    </location>
</feature>
<keyword evidence="2" id="KW-0812">Transmembrane</keyword>
<dbReference type="PANTHER" id="PTHR30373">
    <property type="entry name" value="UPF0603 PROTEIN YGCG"/>
    <property type="match status" value="1"/>
</dbReference>
<dbReference type="OrthoDB" id="9810918at2"/>
<comment type="caution">
    <text evidence="4">The sequence shown here is derived from an EMBL/GenBank/DDBJ whole genome shotgun (WGS) entry which is preliminary data.</text>
</comment>
<feature type="compositionally biased region" description="Polar residues" evidence="1">
    <location>
        <begin position="353"/>
        <end position="367"/>
    </location>
</feature>
<keyword evidence="2" id="KW-1133">Transmembrane helix</keyword>
<evidence type="ECO:0000313" key="4">
    <source>
        <dbReference type="EMBL" id="PQA56866.1"/>
    </source>
</evidence>
<feature type="transmembrane region" description="Helical" evidence="2">
    <location>
        <begin position="250"/>
        <end position="272"/>
    </location>
</feature>
<dbReference type="AlphaFoldDB" id="A0A2S7IK37"/>
<feature type="transmembrane region" description="Helical" evidence="2">
    <location>
        <begin position="211"/>
        <end position="229"/>
    </location>
</feature>
<keyword evidence="5" id="KW-1185">Reference proteome</keyword>
<reference evidence="5" key="1">
    <citation type="submission" date="2018-02" db="EMBL/GenBank/DDBJ databases">
        <title>Genome sequencing of Solimonas sp. HR-BB.</title>
        <authorList>
            <person name="Lee Y."/>
            <person name="Jeon C.O."/>
        </authorList>
    </citation>
    <scope>NUCLEOTIDE SEQUENCE [LARGE SCALE GENOMIC DNA]</scope>
    <source>
        <strain evidence="5">HR-U</strain>
    </source>
</reference>
<gene>
    <name evidence="4" type="ORF">C5O19_16140</name>
</gene>
<evidence type="ECO:0000259" key="3">
    <source>
        <dbReference type="Pfam" id="PF04536"/>
    </source>
</evidence>
<protein>
    <recommendedName>
        <fullName evidence="3">TPM domain-containing protein</fullName>
    </recommendedName>
</protein>
<organism evidence="4 5">
    <name type="scientific">Siphonobacter curvatus</name>
    <dbReference type="NCBI Taxonomy" id="2094562"/>
    <lineage>
        <taxon>Bacteria</taxon>
        <taxon>Pseudomonadati</taxon>
        <taxon>Bacteroidota</taxon>
        <taxon>Cytophagia</taxon>
        <taxon>Cytophagales</taxon>
        <taxon>Cytophagaceae</taxon>
        <taxon>Siphonobacter</taxon>
    </lineage>
</organism>
<dbReference type="Gene3D" id="3.10.310.50">
    <property type="match status" value="1"/>
</dbReference>
<evidence type="ECO:0000256" key="1">
    <source>
        <dbReference type="SAM" id="MobiDB-lite"/>
    </source>
</evidence>
<feature type="compositionally biased region" description="Gly residues" evidence="1">
    <location>
        <begin position="496"/>
        <end position="511"/>
    </location>
</feature>
<accession>A0A2S7IK37</accession>
<feature type="transmembrane region" description="Helical" evidence="2">
    <location>
        <begin position="278"/>
        <end position="297"/>
    </location>
</feature>
<evidence type="ECO:0000313" key="5">
    <source>
        <dbReference type="Proteomes" id="UP000239590"/>
    </source>
</evidence>
<sequence length="511" mass="56566">MNPTTLLCSRIFSVRLVHWTSCLSLGLILWLGLVKVQAQSFSTVEDIPNPKDGGQGYISDPAGLLPLSDFDSITHVLETLERRTGVETAIVIIPDFNEDEDDFSFATELFRQWGIGKAKANNGLLLFIATQRRQYRFITGDGLEGILPDATLKTMGEELLVPAFRKQEYGEGILATVRTLSDYLQQPAHEKELSSLLRQYKPRSSTDSSGFIIFLVLVGFAGLAFWQLSSFTKGASVKIIPNRYSETLEIVVLGLVFVVGILIVLLFFTGSISKLFQHFAQVLPYLTYVTIVFVLFFKHLHTLAHLRSQYRDDPTFFSSVQHLFRATWWQVLLSPPTLLYPMLERIRSQRSTSRFTPPLDSQGQAMQRLNPDEASDRNGFLSTGQQVEEKLNSLTYDVWLGSQGERKIIPHPSDQYETHLACPACGFRTLSEPITLTVTRATQHQAGTGKQVRICRHCKHEVFIKSVVKAPLAEQRSGSSTLSGSSSSSSSSSSGSWGGGTTGGGGAGGSW</sequence>
<dbReference type="Pfam" id="PF04536">
    <property type="entry name" value="TPM_phosphatase"/>
    <property type="match status" value="1"/>
</dbReference>
<feature type="compositionally biased region" description="Low complexity" evidence="1">
    <location>
        <begin position="477"/>
        <end position="495"/>
    </location>
</feature>
<keyword evidence="2" id="KW-0472">Membrane</keyword>
<proteinExistence type="predicted"/>
<name>A0A2S7IK37_9BACT</name>